<evidence type="ECO:0000313" key="1">
    <source>
        <dbReference type="EMBL" id="KAJ3111377.1"/>
    </source>
</evidence>
<keyword evidence="2" id="KW-1185">Reference proteome</keyword>
<dbReference type="InterPro" id="IPR028978">
    <property type="entry name" value="Chorismate_lyase_/UTRA_dom_sf"/>
</dbReference>
<name>A0AAD5XA20_9FUNG</name>
<accession>A0AAD5XA20</accession>
<dbReference type="AlphaFoldDB" id="A0AAD5XA20"/>
<comment type="caution">
    <text evidence="1">The sequence shown here is derived from an EMBL/GenBank/DDBJ whole genome shotgun (WGS) entry which is preliminary data.</text>
</comment>
<reference evidence="1" key="1">
    <citation type="submission" date="2020-05" db="EMBL/GenBank/DDBJ databases">
        <title>Phylogenomic resolution of chytrid fungi.</title>
        <authorList>
            <person name="Stajich J.E."/>
            <person name="Amses K."/>
            <person name="Simmons R."/>
            <person name="Seto K."/>
            <person name="Myers J."/>
            <person name="Bonds A."/>
            <person name="Quandt C.A."/>
            <person name="Barry K."/>
            <person name="Liu P."/>
            <person name="Grigoriev I."/>
            <person name="Longcore J.E."/>
            <person name="James T.Y."/>
        </authorList>
    </citation>
    <scope>NUCLEOTIDE SEQUENCE</scope>
    <source>
        <strain evidence="1">JEL0513</strain>
    </source>
</reference>
<protein>
    <submittedName>
        <fullName evidence="1">Uncharacterized protein</fullName>
    </submittedName>
</protein>
<gene>
    <name evidence="1" type="ORF">HK100_002706</name>
</gene>
<dbReference type="Proteomes" id="UP001211907">
    <property type="component" value="Unassembled WGS sequence"/>
</dbReference>
<organism evidence="1 2">
    <name type="scientific">Physocladia obscura</name>
    <dbReference type="NCBI Taxonomy" id="109957"/>
    <lineage>
        <taxon>Eukaryota</taxon>
        <taxon>Fungi</taxon>
        <taxon>Fungi incertae sedis</taxon>
        <taxon>Chytridiomycota</taxon>
        <taxon>Chytridiomycota incertae sedis</taxon>
        <taxon>Chytridiomycetes</taxon>
        <taxon>Chytridiales</taxon>
        <taxon>Chytriomycetaceae</taxon>
        <taxon>Physocladia</taxon>
    </lineage>
</organism>
<evidence type="ECO:0000313" key="2">
    <source>
        <dbReference type="Proteomes" id="UP001211907"/>
    </source>
</evidence>
<dbReference type="EMBL" id="JADGJH010001637">
    <property type="protein sequence ID" value="KAJ3111377.1"/>
    <property type="molecule type" value="Genomic_DNA"/>
</dbReference>
<sequence>MNSTLTAQFSEFVSSIGASITVLAETSPTNTTALRLRKLAELRNAFNALTQTLGATNVSADSCSDLDSAHSDTVLSAKSLSNLQSASPPAPPHFGDIMSMRETLIRLPDEFSPLERILLTANGNVQRILRPSTPLSSTTATTMSSVENIANFSKNDVVAEYDRHVELLHGPNNNRLACSATSTVTLGNSEYLRLIDEEHIGIGQLFRYLNILPNFELLSVGRDEATFWRVYTLSSGLDIQCVLKEVFPTD</sequence>
<dbReference type="Gene3D" id="3.40.1410.10">
    <property type="entry name" value="Chorismate lyase-like"/>
    <property type="match status" value="1"/>
</dbReference>
<feature type="non-terminal residue" evidence="1">
    <location>
        <position position="1"/>
    </location>
</feature>
<proteinExistence type="predicted"/>